<dbReference type="InterPro" id="IPR027417">
    <property type="entry name" value="P-loop_NTPase"/>
</dbReference>
<dbReference type="InterPro" id="IPR027640">
    <property type="entry name" value="Kinesin-like_fam"/>
</dbReference>
<dbReference type="GO" id="GO:0005524">
    <property type="term" value="F:ATP binding"/>
    <property type="evidence" value="ECO:0007669"/>
    <property type="project" value="UniProtKB-UniRule"/>
</dbReference>
<keyword evidence="2 3" id="KW-0067">ATP-binding</keyword>
<dbReference type="PROSITE" id="PS00411">
    <property type="entry name" value="KINESIN_MOTOR_1"/>
    <property type="match status" value="1"/>
</dbReference>
<dbReference type="PROSITE" id="PS50067">
    <property type="entry name" value="KINESIN_MOTOR_2"/>
    <property type="match status" value="1"/>
</dbReference>
<comment type="caution">
    <text evidence="7">The sequence shown here is derived from an EMBL/GenBank/DDBJ whole genome shotgun (WGS) entry which is preliminary data.</text>
</comment>
<evidence type="ECO:0000256" key="5">
    <source>
        <dbReference type="SAM" id="Coils"/>
    </source>
</evidence>
<feature type="coiled-coil region" evidence="5">
    <location>
        <begin position="664"/>
        <end position="698"/>
    </location>
</feature>
<dbReference type="EMBL" id="MPUH01000114">
    <property type="protein sequence ID" value="OMJ89918.1"/>
    <property type="molecule type" value="Genomic_DNA"/>
</dbReference>
<feature type="domain" description="Kinesin motor" evidence="6">
    <location>
        <begin position="11"/>
        <end position="338"/>
    </location>
</feature>
<protein>
    <recommendedName>
        <fullName evidence="4">Kinesin-like protein</fullName>
    </recommendedName>
</protein>
<gene>
    <name evidence="7" type="ORF">SteCoe_7806</name>
</gene>
<keyword evidence="3 4" id="KW-0505">Motor protein</keyword>
<reference evidence="7 8" key="1">
    <citation type="submission" date="2016-11" db="EMBL/GenBank/DDBJ databases">
        <title>The macronuclear genome of Stentor coeruleus: a giant cell with tiny introns.</title>
        <authorList>
            <person name="Slabodnick M."/>
            <person name="Ruby J.G."/>
            <person name="Reiff S.B."/>
            <person name="Swart E.C."/>
            <person name="Gosai S."/>
            <person name="Prabakaran S."/>
            <person name="Witkowska E."/>
            <person name="Larue G.E."/>
            <person name="Fisher S."/>
            <person name="Freeman R.M."/>
            <person name="Gunawardena J."/>
            <person name="Chu W."/>
            <person name="Stover N.A."/>
            <person name="Gregory B.D."/>
            <person name="Nowacki M."/>
            <person name="Derisi J."/>
            <person name="Roy S.W."/>
            <person name="Marshall W.F."/>
            <person name="Sood P."/>
        </authorList>
    </citation>
    <scope>NUCLEOTIDE SEQUENCE [LARGE SCALE GENOMIC DNA]</scope>
    <source>
        <strain evidence="7">WM001</strain>
    </source>
</reference>
<dbReference type="PRINTS" id="PR00380">
    <property type="entry name" value="KINESINHEAVY"/>
</dbReference>
<evidence type="ECO:0000313" key="8">
    <source>
        <dbReference type="Proteomes" id="UP000187209"/>
    </source>
</evidence>
<dbReference type="AlphaFoldDB" id="A0A1R2CLM6"/>
<sequence length="754" mass="86914">MSEDHNLDSSSILVFCRFRPPNDNESAQYKNISIEFYDDNKTLKINPNEDVAYPQEFIYDWIFTPQSSQKLVYRKSSKPIIKAVLEGFNGTVLAYGQTSSGKTYTMMGSDIDCKDKKGIIPRMVRTVFKQIMKTEEKIEFLLKVSYCEIYMENIRDLLNPVKSNLKIRENKTQGIYIENLTDVGVVSEGEVFDLMKFGDKNREVSATNMNAGSSRSHSIFILSVMQTNSQDLSAKLSKLYLVDLAGSEKVGKTNVTGKHLEEAKKINTSLTMLGIVINALTDGKSTHIPYRDSKLTRVLQDSLGGNSKTTLIINCSPSVYNENETLSTLRFGFRAKSIKNKPKINREYSILELKSLLAKAHEELNKKEQVILAQKEALAACGLESGKTSLENSYRIDDTSIEDIKKTELYDEVLSELYDIQEKFKVQSKHFRRASFELETVLIENAEHKKSSIFIYTQIQELQRKIGLLEKSIKTKDEMIENLTYTNEIIQKELERESYAKISLQQQLITAQNSLQNIETYKNQQLENQIIALNQQIEDEKAKNLTTLLDLQKAKENLHKYIQTETTQNEKFQILEKTYKQDKTRWEEIEKKYKDNHQKALEMHLKMQEDIKKQQDQYSKLKSFLNEGEAKILKRSESCEKTLEKLTIMYHQIAIQNSTLNVSKQVLEKKINRMVTENMNLLDENNKIKEKLKILQKLSYGIVSEREKNDEDLKKFKVLKKNKFKKTLKGGLANKDGLSESFCDIVPSSDSYES</sequence>
<keyword evidence="1 3" id="KW-0547">Nucleotide-binding</keyword>
<evidence type="ECO:0000313" key="7">
    <source>
        <dbReference type="EMBL" id="OMJ89918.1"/>
    </source>
</evidence>
<dbReference type="Gene3D" id="3.40.850.10">
    <property type="entry name" value="Kinesin motor domain"/>
    <property type="match status" value="1"/>
</dbReference>
<dbReference type="GO" id="GO:0007018">
    <property type="term" value="P:microtubule-based movement"/>
    <property type="evidence" value="ECO:0007669"/>
    <property type="project" value="InterPro"/>
</dbReference>
<dbReference type="SUPFAM" id="SSF52540">
    <property type="entry name" value="P-loop containing nucleoside triphosphate hydrolases"/>
    <property type="match status" value="1"/>
</dbReference>
<dbReference type="GO" id="GO:0003777">
    <property type="term" value="F:microtubule motor activity"/>
    <property type="evidence" value="ECO:0007669"/>
    <property type="project" value="InterPro"/>
</dbReference>
<dbReference type="Pfam" id="PF00225">
    <property type="entry name" value="Kinesin"/>
    <property type="match status" value="1"/>
</dbReference>
<keyword evidence="5" id="KW-0175">Coiled coil</keyword>
<accession>A0A1R2CLM6</accession>
<comment type="similarity">
    <text evidence="3 4">Belongs to the TRAFAC class myosin-kinesin ATPase superfamily. Kinesin family.</text>
</comment>
<dbReference type="PANTHER" id="PTHR47968">
    <property type="entry name" value="CENTROMERE PROTEIN E"/>
    <property type="match status" value="1"/>
</dbReference>
<dbReference type="OrthoDB" id="3176171at2759"/>
<keyword evidence="8" id="KW-1185">Reference proteome</keyword>
<dbReference type="InterPro" id="IPR001752">
    <property type="entry name" value="Kinesin_motor_dom"/>
</dbReference>
<dbReference type="SMART" id="SM00129">
    <property type="entry name" value="KISc"/>
    <property type="match status" value="1"/>
</dbReference>
<dbReference type="Proteomes" id="UP000187209">
    <property type="component" value="Unassembled WGS sequence"/>
</dbReference>
<dbReference type="CDD" id="cd01369">
    <property type="entry name" value="KISc_KHC_KIF5"/>
    <property type="match status" value="1"/>
</dbReference>
<evidence type="ECO:0000259" key="6">
    <source>
        <dbReference type="PROSITE" id="PS50067"/>
    </source>
</evidence>
<dbReference type="GO" id="GO:0005874">
    <property type="term" value="C:microtubule"/>
    <property type="evidence" value="ECO:0007669"/>
    <property type="project" value="UniProtKB-KW"/>
</dbReference>
<feature type="binding site" evidence="3">
    <location>
        <begin position="96"/>
        <end position="103"/>
    </location>
    <ligand>
        <name>ATP</name>
        <dbReference type="ChEBI" id="CHEBI:30616"/>
    </ligand>
</feature>
<evidence type="ECO:0000256" key="3">
    <source>
        <dbReference type="PROSITE-ProRule" id="PRU00283"/>
    </source>
</evidence>
<keyword evidence="4" id="KW-0493">Microtubule</keyword>
<dbReference type="InterPro" id="IPR036961">
    <property type="entry name" value="Kinesin_motor_dom_sf"/>
</dbReference>
<dbReference type="PANTHER" id="PTHR47968:SF17">
    <property type="entry name" value="KINESIN-LIKE PROTEIN"/>
    <property type="match status" value="1"/>
</dbReference>
<dbReference type="GO" id="GO:0008017">
    <property type="term" value="F:microtubule binding"/>
    <property type="evidence" value="ECO:0007669"/>
    <property type="project" value="InterPro"/>
</dbReference>
<name>A0A1R2CLM6_9CILI</name>
<organism evidence="7 8">
    <name type="scientific">Stentor coeruleus</name>
    <dbReference type="NCBI Taxonomy" id="5963"/>
    <lineage>
        <taxon>Eukaryota</taxon>
        <taxon>Sar</taxon>
        <taxon>Alveolata</taxon>
        <taxon>Ciliophora</taxon>
        <taxon>Postciliodesmatophora</taxon>
        <taxon>Heterotrichea</taxon>
        <taxon>Heterotrichida</taxon>
        <taxon>Stentoridae</taxon>
        <taxon>Stentor</taxon>
    </lineage>
</organism>
<evidence type="ECO:0000256" key="2">
    <source>
        <dbReference type="ARBA" id="ARBA00022840"/>
    </source>
</evidence>
<proteinExistence type="inferred from homology"/>
<evidence type="ECO:0000256" key="4">
    <source>
        <dbReference type="RuleBase" id="RU000394"/>
    </source>
</evidence>
<evidence type="ECO:0000256" key="1">
    <source>
        <dbReference type="ARBA" id="ARBA00022741"/>
    </source>
</evidence>
<feature type="coiled-coil region" evidence="5">
    <location>
        <begin position="350"/>
        <end position="377"/>
    </location>
</feature>
<dbReference type="InterPro" id="IPR019821">
    <property type="entry name" value="Kinesin_motor_CS"/>
</dbReference>